<dbReference type="Proteomes" id="UP001141327">
    <property type="component" value="Unassembled WGS sequence"/>
</dbReference>
<proteinExistence type="predicted"/>
<evidence type="ECO:0000313" key="2">
    <source>
        <dbReference type="Proteomes" id="UP001141327"/>
    </source>
</evidence>
<organism evidence="1 2">
    <name type="scientific">Paratrimastix pyriformis</name>
    <dbReference type="NCBI Taxonomy" id="342808"/>
    <lineage>
        <taxon>Eukaryota</taxon>
        <taxon>Metamonada</taxon>
        <taxon>Preaxostyla</taxon>
        <taxon>Paratrimastigidae</taxon>
        <taxon>Paratrimastix</taxon>
    </lineage>
</organism>
<sequence length="703" mass="79034">MEPKAIQEIEAQFRELLNSATPEFEATMRDSLSALRQKWEIISIRQRQRTSFVHPDDVGRPNIPDEDPVTCKLRVAGQVFTVSTRYLMSEPNTFFTTLLSGRWQTAGDAEGVIPVSWDDVASFTVILGYLENGAHLLSYLQLNDEAFRMKVLECASYFCITTLVDYLHYPADQFRLSVADLEMKRRIDMLRHLFALDRHHPLVQDPYLDLVPIFGPGSEHLLDPRPDCFHVPRLLPEAKSVRFRRALSLADWRERFADVSEHAFGETFDWNGIVVAGGSVLEAMLSPRRKGYFPYPCGPGHDIDMFLVGLAPDAAQAKLRYLERYFRDMVEGQGTDGTRNKKRTRRGHREKLPLLIVRTTHAISFMAPSLPKIQVILRLYLSPSEVLYGFDIDSCCALYDGRMVYALPRAIRAIQQQCNLFDLGRCNVTFNRRITKYAARGFALAVPGFRWDRVSPVSLQRPDSLRLSHLLVRTLSLGVPRYGRRGCPKNQVLKYSQEGVIRAAKETRAADVAAATGIRFYDDDSCGNYESSLSMLVAQDFQTPEAAADVSLDKAAGGGLRCVLADSMDDILAGRISASVLEEIDRRLDVIMEDRHRYGYGYYDDPSNRPPRQTVAAGVVPALCQALLKTAGLAGPLQWISIDLDRAFVGSFHHPISEAYLDCYQPAETGGGMATPDKSPRNKFCHWPNAKSTASTLINRSPR</sequence>
<comment type="caution">
    <text evidence="1">The sequence shown here is derived from an EMBL/GenBank/DDBJ whole genome shotgun (WGS) entry which is preliminary data.</text>
</comment>
<evidence type="ECO:0000313" key="1">
    <source>
        <dbReference type="EMBL" id="KAJ4454900.1"/>
    </source>
</evidence>
<name>A0ABQ8U6A3_9EUKA</name>
<dbReference type="PANTHER" id="PTHR43558:SF6">
    <property type="entry name" value="REDUCTASE, PUTATIVE (AFU_ORTHOLOGUE AFUA_3G10540)-RELATED"/>
    <property type="match status" value="1"/>
</dbReference>
<dbReference type="EMBL" id="JAPMOS010000128">
    <property type="protein sequence ID" value="KAJ4454900.1"/>
    <property type="molecule type" value="Genomic_DNA"/>
</dbReference>
<reference evidence="1" key="1">
    <citation type="journal article" date="2022" name="bioRxiv">
        <title>Genomics of Preaxostyla Flagellates Illuminates Evolutionary Transitions and the Path Towards Mitochondrial Loss.</title>
        <authorList>
            <person name="Novak L.V.F."/>
            <person name="Treitli S.C."/>
            <person name="Pyrih J."/>
            <person name="Halakuc P."/>
            <person name="Pipaliya S.V."/>
            <person name="Vacek V."/>
            <person name="Brzon O."/>
            <person name="Soukal P."/>
            <person name="Eme L."/>
            <person name="Dacks J.B."/>
            <person name="Karnkowska A."/>
            <person name="Elias M."/>
            <person name="Hampl V."/>
        </authorList>
    </citation>
    <scope>NUCLEOTIDE SEQUENCE</scope>
    <source>
        <strain evidence="1">RCP-MX</strain>
    </source>
</reference>
<dbReference type="InterPro" id="IPR053354">
    <property type="entry name" value="MGDG_epimerase"/>
</dbReference>
<dbReference type="InterPro" id="IPR011333">
    <property type="entry name" value="SKP1/BTB/POZ_sf"/>
</dbReference>
<dbReference type="SUPFAM" id="SSF54695">
    <property type="entry name" value="POZ domain"/>
    <property type="match status" value="1"/>
</dbReference>
<gene>
    <name evidence="1" type="ORF">PAPYR_10247</name>
</gene>
<dbReference type="Gene3D" id="3.30.710.10">
    <property type="entry name" value="Potassium Channel Kv1.1, Chain A"/>
    <property type="match status" value="1"/>
</dbReference>
<protein>
    <submittedName>
        <fullName evidence="1">Ankyrin repeat protein</fullName>
    </submittedName>
</protein>
<keyword evidence="2" id="KW-1185">Reference proteome</keyword>
<accession>A0ABQ8U6A3</accession>
<dbReference type="PANTHER" id="PTHR43558">
    <property type="entry name" value="REDUCTASE, PUTATIVE (AFU_ORTHOLOGUE AFUA_3G10540)-RELATED"/>
    <property type="match status" value="1"/>
</dbReference>